<dbReference type="Pfam" id="PF06287">
    <property type="entry name" value="DUF1039"/>
    <property type="match status" value="1"/>
</dbReference>
<dbReference type="RefSeq" id="WP_150083747.1">
    <property type="nucleotide sequence ID" value="NZ_CP080294.1"/>
</dbReference>
<dbReference type="InterPro" id="IPR010437">
    <property type="entry name" value="T3SS_SsaH/EsaH"/>
</dbReference>
<keyword evidence="2" id="KW-1185">Reference proteome</keyword>
<evidence type="ECO:0000313" key="1">
    <source>
        <dbReference type="EMBL" id="KAA6120713.1"/>
    </source>
</evidence>
<gene>
    <name evidence="1" type="ORF">F1599_16105</name>
</gene>
<proteinExistence type="predicted"/>
<protein>
    <submittedName>
        <fullName evidence="1">DUF1039 domain-containing protein</fullName>
    </submittedName>
</protein>
<sequence>MQPLSREVRRLLVELAFAAANQRLRGEIEVFLDTLDLLVDDEQDRAICRAHLYMQSGRLVEARACLGERNDSPALLLAMLIAARRDAATAPRVISPSARTRH</sequence>
<evidence type="ECO:0000313" key="2">
    <source>
        <dbReference type="Proteomes" id="UP000324324"/>
    </source>
</evidence>
<organism evidence="1 2">
    <name type="scientific">Cupriavidus cauae</name>
    <dbReference type="NCBI Taxonomy" id="2608999"/>
    <lineage>
        <taxon>Bacteria</taxon>
        <taxon>Pseudomonadati</taxon>
        <taxon>Pseudomonadota</taxon>
        <taxon>Betaproteobacteria</taxon>
        <taxon>Burkholderiales</taxon>
        <taxon>Burkholderiaceae</taxon>
        <taxon>Cupriavidus</taxon>
    </lineage>
</organism>
<name>A0A5M8ABM6_9BURK</name>
<dbReference type="AlphaFoldDB" id="A0A5M8ABM6"/>
<accession>A0A5M8ABM6</accession>
<dbReference type="EMBL" id="VWRN01000045">
    <property type="protein sequence ID" value="KAA6120713.1"/>
    <property type="molecule type" value="Genomic_DNA"/>
</dbReference>
<reference evidence="1 2" key="1">
    <citation type="submission" date="2019-09" db="EMBL/GenBank/DDBJ databases">
        <title>Isolation of a novel species in the genus Cupriavidus from patients with sepsis using whole genome sequencing.</title>
        <authorList>
            <person name="Kweon O.J."/>
            <person name="Lee M.-K."/>
        </authorList>
    </citation>
    <scope>NUCLEOTIDE SEQUENCE [LARGE SCALE GENOMIC DNA]</scope>
    <source>
        <strain evidence="1 2">MKL-01</strain>
    </source>
</reference>
<dbReference type="Proteomes" id="UP000324324">
    <property type="component" value="Unassembled WGS sequence"/>
</dbReference>
<comment type="caution">
    <text evidence="1">The sequence shown here is derived from an EMBL/GenBank/DDBJ whole genome shotgun (WGS) entry which is preliminary data.</text>
</comment>